<sequence>MRGLQFLEATPVFALDELQVAPWPVQLQVDGIKSCTYLPAEGVIKAVPKLVTEKAYEGSFFANIDRNLFGMYNAIKTTLSGHSSERLFKAALQSANPYAELFGTILRSKELSTFRFLEIGLSCQLFAHLDRAVRSLLTPSEAGQYTWNFVAISPYLYMDGIRTYLETRVSDVPLGQVRSKIPLNYICIHSRKESPRCTYSKIPFKALQGPSIDDFSQVEKLRSMIVSATHSQGAHFLLLEYDPPIPSTELYSNYVQYSHLPYFMVSVLLAISPNTVKFGGSCIFKTTDLWSPIHAELLHLCEACYEYVAICKTVTMRILDTERWVVLKGRNRNIYDIDYASFISSIEKIINITYPKTPKEPFTFCNSVLAPFLQRSTHPIDIFNNTESSTSLAQYIFYANNSVLTLQTSLYIQALLLHSINRKNYTSIIQFIKEYASVLTFSGVPAPAESSKSRELEPPPKPSENEEVPKDEKKQNSDPVCQEKHCSSDNSSEMMAFSEGSDQDSNPLNTHEPHQISGAVRAAVASLDHIEENTVNTIDTEAVTMCERLNQTIGKHYTEMDISTLEHYLMSHYSVRPRQVIPYQSYRDRMFGCLRELLTMKPDTRSIEYIIGKDSDRPGSSINWSKAELLYSSTAQLVEREQEMRKAEAEAKARESARRKDGNAEIIKIGGLTTINDTKELAPGSVKEPERKQRAKRASSK</sequence>
<dbReference type="OrthoDB" id="10251234at2759"/>
<evidence type="ECO:0000313" key="2">
    <source>
        <dbReference type="EMBL" id="KWX11266.1"/>
    </source>
</evidence>
<reference evidence="2 3" key="1">
    <citation type="journal article" date="2015" name="Mol. Biochem. Parasitol.">
        <title>Identification of polymorphic genes for use in assemblage B genotyping assays through comparative genomics of multiple assemblage B Giardia duodenalis isolates.</title>
        <authorList>
            <person name="Wielinga C."/>
            <person name="Thompson R.C."/>
            <person name="Monis P."/>
            <person name="Ryan U."/>
        </authorList>
    </citation>
    <scope>NUCLEOTIDE SEQUENCE [LARGE SCALE GENOMIC DNA]</scope>
    <source>
        <strain evidence="2 3">BAH15c1</strain>
    </source>
</reference>
<feature type="region of interest" description="Disordered" evidence="1">
    <location>
        <begin position="447"/>
        <end position="513"/>
    </location>
</feature>
<protein>
    <submittedName>
        <fullName evidence="2">Uncharacterized protein</fullName>
    </submittedName>
</protein>
<dbReference type="EMBL" id="JXTI01000223">
    <property type="protein sequence ID" value="KWX11266.1"/>
    <property type="molecule type" value="Genomic_DNA"/>
</dbReference>
<evidence type="ECO:0000313" key="3">
    <source>
        <dbReference type="Proteomes" id="UP000070089"/>
    </source>
</evidence>
<organism evidence="2 3">
    <name type="scientific">Giardia duodenalis assemblage B</name>
    <dbReference type="NCBI Taxonomy" id="1394984"/>
    <lineage>
        <taxon>Eukaryota</taxon>
        <taxon>Metamonada</taxon>
        <taxon>Diplomonadida</taxon>
        <taxon>Hexamitidae</taxon>
        <taxon>Giardiinae</taxon>
        <taxon>Giardia</taxon>
    </lineage>
</organism>
<dbReference type="Gene3D" id="3.40.50.12760">
    <property type="match status" value="1"/>
</dbReference>
<evidence type="ECO:0000256" key="1">
    <source>
        <dbReference type="SAM" id="MobiDB-lite"/>
    </source>
</evidence>
<gene>
    <name evidence="2" type="ORF">QR46_4777</name>
</gene>
<comment type="caution">
    <text evidence="2">The sequence shown here is derived from an EMBL/GenBank/DDBJ whole genome shotgun (WGS) entry which is preliminary data.</text>
</comment>
<proteinExistence type="predicted"/>
<name>A0A132NMK5_GIAIN</name>
<feature type="compositionally biased region" description="Basic and acidic residues" evidence="1">
    <location>
        <begin position="451"/>
        <end position="487"/>
    </location>
</feature>
<dbReference type="AlphaFoldDB" id="A0A132NMK5"/>
<dbReference type="VEuPathDB" id="GiardiaDB:QR46_4777"/>
<dbReference type="Proteomes" id="UP000070089">
    <property type="component" value="Unassembled WGS sequence"/>
</dbReference>
<accession>A0A132NMK5</accession>
<feature type="region of interest" description="Disordered" evidence="1">
    <location>
        <begin position="678"/>
        <end position="701"/>
    </location>
</feature>